<evidence type="ECO:0000313" key="3">
    <source>
        <dbReference type="Proteomes" id="UP000257039"/>
    </source>
</evidence>
<accession>A0A4P9VIN4</accession>
<proteinExistence type="predicted"/>
<dbReference type="Proteomes" id="UP000257039">
    <property type="component" value="Unassembled WGS sequence"/>
</dbReference>
<comment type="caution">
    <text evidence="2">The sequence shown here is derived from an EMBL/GenBank/DDBJ whole genome shotgun (WGS) entry which is preliminary data.</text>
</comment>
<reference evidence="2 3" key="1">
    <citation type="submission" date="2017-04" db="EMBL/GenBank/DDBJ databases">
        <title>Draft genome sequence of Zooshikella ganghwensis VG4 isolated from Red Sea sediments.</title>
        <authorList>
            <person name="Rehman Z."/>
            <person name="Alam I."/>
            <person name="Kamau A."/>
            <person name="Bajic V."/>
            <person name="Leiknes T."/>
        </authorList>
    </citation>
    <scope>NUCLEOTIDE SEQUENCE [LARGE SCALE GENOMIC DNA]</scope>
    <source>
        <strain evidence="2 3">VG4</strain>
    </source>
</reference>
<protein>
    <submittedName>
        <fullName evidence="2">NERD domain-containing protein</fullName>
    </submittedName>
</protein>
<evidence type="ECO:0000259" key="1">
    <source>
        <dbReference type="Pfam" id="PF08378"/>
    </source>
</evidence>
<evidence type="ECO:0000313" key="2">
    <source>
        <dbReference type="EMBL" id="RDH42224.1"/>
    </source>
</evidence>
<dbReference type="Pfam" id="PF08378">
    <property type="entry name" value="NERD"/>
    <property type="match status" value="1"/>
</dbReference>
<dbReference type="InterPro" id="IPR011528">
    <property type="entry name" value="NERD"/>
</dbReference>
<sequence>MIIKAADSIHEHIQQLEYIHSLGLNNIQSRQVQIWLKSLKHDYQVEKNSAYFIDHHFSDNKDWAVIHQLRLWQGSYLIQPSHLLINRHLQCFFFKSKSFHPGLTVTNDGTFQVVSSRGYKVIESPLAQNAKQKAALCNFISNKGIRARKLFKSLSPIFLDGVLVPSSSFIRRPQRPQLDVDHIIHADQVAEFIDTQQASLPTSKDTISSKKLKQFAEALVSYHSPVKTDYFQRLGIAPINEVKAVSTNQYHCAKCNTDISETVARFCLKHVRRFKGKQYCYSCQQFYSV</sequence>
<gene>
    <name evidence="2" type="ORF">B9G39_01490</name>
</gene>
<keyword evidence="3" id="KW-1185">Reference proteome</keyword>
<feature type="domain" description="NERD" evidence="1">
    <location>
        <begin position="43"/>
        <end position="142"/>
    </location>
</feature>
<dbReference type="EMBL" id="NDXW01000001">
    <property type="protein sequence ID" value="RDH42224.1"/>
    <property type="molecule type" value="Genomic_DNA"/>
</dbReference>
<name>A0A4P9VIN4_9GAMM</name>
<dbReference type="AlphaFoldDB" id="A0A4P9VIN4"/>
<organism evidence="2 3">
    <name type="scientific">Zooshikella ganghwensis</name>
    <dbReference type="NCBI Taxonomy" id="202772"/>
    <lineage>
        <taxon>Bacteria</taxon>
        <taxon>Pseudomonadati</taxon>
        <taxon>Pseudomonadota</taxon>
        <taxon>Gammaproteobacteria</taxon>
        <taxon>Oceanospirillales</taxon>
        <taxon>Zooshikellaceae</taxon>
        <taxon>Zooshikella</taxon>
    </lineage>
</organism>
<dbReference type="RefSeq" id="WP_094785760.1">
    <property type="nucleotide sequence ID" value="NZ_NDXW01000001.1"/>
</dbReference>